<reference evidence="1 2" key="1">
    <citation type="journal article" date="2021" name="Elife">
        <title>Chloroplast acquisition without the gene transfer in kleptoplastic sea slugs, Plakobranchus ocellatus.</title>
        <authorList>
            <person name="Maeda T."/>
            <person name="Takahashi S."/>
            <person name="Yoshida T."/>
            <person name="Shimamura S."/>
            <person name="Takaki Y."/>
            <person name="Nagai Y."/>
            <person name="Toyoda A."/>
            <person name="Suzuki Y."/>
            <person name="Arimoto A."/>
            <person name="Ishii H."/>
            <person name="Satoh N."/>
            <person name="Nishiyama T."/>
            <person name="Hasebe M."/>
            <person name="Maruyama T."/>
            <person name="Minagawa J."/>
            <person name="Obokata J."/>
            <person name="Shigenobu S."/>
        </authorList>
    </citation>
    <scope>NUCLEOTIDE SEQUENCE [LARGE SCALE GENOMIC DNA]</scope>
</reference>
<comment type="caution">
    <text evidence="1">The sequence shown here is derived from an EMBL/GenBank/DDBJ whole genome shotgun (WGS) entry which is preliminary data.</text>
</comment>
<protein>
    <submittedName>
        <fullName evidence="1">Uncharacterized protein</fullName>
    </submittedName>
</protein>
<evidence type="ECO:0000313" key="2">
    <source>
        <dbReference type="Proteomes" id="UP000762676"/>
    </source>
</evidence>
<gene>
    <name evidence="1" type="ORF">ElyMa_002701500</name>
</gene>
<dbReference type="EMBL" id="BMAT01005554">
    <property type="protein sequence ID" value="GFR95731.1"/>
    <property type="molecule type" value="Genomic_DNA"/>
</dbReference>
<organism evidence="1 2">
    <name type="scientific">Elysia marginata</name>
    <dbReference type="NCBI Taxonomy" id="1093978"/>
    <lineage>
        <taxon>Eukaryota</taxon>
        <taxon>Metazoa</taxon>
        <taxon>Spiralia</taxon>
        <taxon>Lophotrochozoa</taxon>
        <taxon>Mollusca</taxon>
        <taxon>Gastropoda</taxon>
        <taxon>Heterobranchia</taxon>
        <taxon>Euthyneura</taxon>
        <taxon>Panpulmonata</taxon>
        <taxon>Sacoglossa</taxon>
        <taxon>Placobranchoidea</taxon>
        <taxon>Plakobranchidae</taxon>
        <taxon>Elysia</taxon>
    </lineage>
</organism>
<accession>A0AAV4HF85</accession>
<name>A0AAV4HF85_9GAST</name>
<dbReference type="Proteomes" id="UP000762676">
    <property type="component" value="Unassembled WGS sequence"/>
</dbReference>
<evidence type="ECO:0000313" key="1">
    <source>
        <dbReference type="EMBL" id="GFR95731.1"/>
    </source>
</evidence>
<sequence length="131" mass="14882">MKQIISDPTHPLNEDFQGRIISRSGRYRIPGIRTERQIKLIAPLVPTSAYKVNFAKVMFETGHLMADMRVLEIEVTPLGSPDSILCPQRLADRDLDAEDESSNSWPVIPDEGYKLNGVRYVWENNKVKATN</sequence>
<dbReference type="AlphaFoldDB" id="A0AAV4HF85"/>
<keyword evidence="2" id="KW-1185">Reference proteome</keyword>
<proteinExistence type="predicted"/>